<dbReference type="InterPro" id="IPR004017">
    <property type="entry name" value="Cys_rich_dom"/>
</dbReference>
<dbReference type="PIRSF" id="PIRSF000139">
    <property type="entry name" value="Glc_ox_4Fe-4S"/>
    <property type="match status" value="1"/>
</dbReference>
<keyword evidence="2 6" id="KW-0479">Metal-binding</keyword>
<feature type="domain" description="4Fe-4S ferredoxin-type" evidence="7">
    <location>
        <begin position="6"/>
        <end position="35"/>
    </location>
</feature>
<dbReference type="OrthoDB" id="5241828at2"/>
<comment type="catalytic activity">
    <reaction evidence="6">
        <text>(R)-lactate + A = pyruvate + AH2</text>
        <dbReference type="Rhea" id="RHEA:15089"/>
        <dbReference type="ChEBI" id="CHEBI:13193"/>
        <dbReference type="ChEBI" id="CHEBI:15361"/>
        <dbReference type="ChEBI" id="CHEBI:16004"/>
        <dbReference type="ChEBI" id="CHEBI:17499"/>
    </reaction>
</comment>
<dbReference type="Pfam" id="PF02754">
    <property type="entry name" value="CCG"/>
    <property type="match status" value="2"/>
</dbReference>
<dbReference type="Pfam" id="PF13183">
    <property type="entry name" value="Fer4_8"/>
    <property type="match status" value="1"/>
</dbReference>
<keyword evidence="6" id="KW-0813">Transport</keyword>
<reference evidence="8 9" key="1">
    <citation type="submission" date="2017-04" db="EMBL/GenBank/DDBJ databases">
        <authorList>
            <person name="Afonso C.L."/>
            <person name="Miller P.J."/>
            <person name="Scott M.A."/>
            <person name="Spackman E."/>
            <person name="Goraichik I."/>
            <person name="Dimitrov K.M."/>
            <person name="Suarez D.L."/>
            <person name="Swayne D.E."/>
        </authorList>
    </citation>
    <scope>NUCLEOTIDE SEQUENCE [LARGE SCALE GENOMIC DNA]</scope>
    <source>
        <strain evidence="8 9">ToBE</strain>
    </source>
</reference>
<organism evidence="8 9">
    <name type="scientific">Thermanaeromonas toyohensis ToBE</name>
    <dbReference type="NCBI Taxonomy" id="698762"/>
    <lineage>
        <taxon>Bacteria</taxon>
        <taxon>Bacillati</taxon>
        <taxon>Bacillota</taxon>
        <taxon>Clostridia</taxon>
        <taxon>Neomoorellales</taxon>
        <taxon>Neomoorellaceae</taxon>
        <taxon>Thermanaeromonas</taxon>
    </lineage>
</organism>
<proteinExistence type="predicted"/>
<dbReference type="EC" id="1.1.99.14" evidence="6"/>
<dbReference type="STRING" id="698762.SAMN00808754_0122"/>
<dbReference type="InterPro" id="IPR009051">
    <property type="entry name" value="Helical_ferredxn"/>
</dbReference>
<keyword evidence="5 6" id="KW-0411">Iron-sulfur</keyword>
<accession>A0A1W1V762</accession>
<comment type="catalytic activity">
    <reaction evidence="6">
        <text>glycolate + A = glyoxylate + AH2</text>
        <dbReference type="Rhea" id="RHEA:21264"/>
        <dbReference type="ChEBI" id="CHEBI:13193"/>
        <dbReference type="ChEBI" id="CHEBI:17499"/>
        <dbReference type="ChEBI" id="CHEBI:29805"/>
        <dbReference type="ChEBI" id="CHEBI:36655"/>
        <dbReference type="EC" id="1.1.99.14"/>
    </reaction>
</comment>
<dbReference type="InterPro" id="IPR017900">
    <property type="entry name" value="4Fe4S_Fe_S_CS"/>
</dbReference>
<keyword evidence="9" id="KW-1185">Reference proteome</keyword>
<evidence type="ECO:0000256" key="2">
    <source>
        <dbReference type="ARBA" id="ARBA00022723"/>
    </source>
</evidence>
<dbReference type="RefSeq" id="WP_084663032.1">
    <property type="nucleotide sequence ID" value="NZ_LT838272.1"/>
</dbReference>
<evidence type="ECO:0000313" key="9">
    <source>
        <dbReference type="Proteomes" id="UP000192569"/>
    </source>
</evidence>
<feature type="domain" description="4Fe-4S ferredoxin-type" evidence="7">
    <location>
        <begin position="57"/>
        <end position="88"/>
    </location>
</feature>
<name>A0A1W1V762_9FIRM</name>
<dbReference type="PANTHER" id="PTHR32479:SF17">
    <property type="entry name" value="GLYCOLATE OXIDASE IRON-SULFUR SUBUNIT"/>
    <property type="match status" value="1"/>
</dbReference>
<dbReference type="SUPFAM" id="SSF46548">
    <property type="entry name" value="alpha-helical ferredoxin"/>
    <property type="match status" value="1"/>
</dbReference>
<keyword evidence="4 6" id="KW-0408">Iron</keyword>
<keyword evidence="6" id="KW-0249">Electron transport</keyword>
<dbReference type="InterPro" id="IPR012257">
    <property type="entry name" value="Glc_ox_4Fe-4S"/>
</dbReference>
<evidence type="ECO:0000259" key="7">
    <source>
        <dbReference type="PROSITE" id="PS51379"/>
    </source>
</evidence>
<dbReference type="PROSITE" id="PS51379">
    <property type="entry name" value="4FE4S_FER_2"/>
    <property type="match status" value="2"/>
</dbReference>
<comment type="function">
    <text evidence="6">Component of a complex that catalyzes the oxidation of glycolate to glyoxylate.</text>
</comment>
<dbReference type="PROSITE" id="PS00198">
    <property type="entry name" value="4FE4S_FER_1"/>
    <property type="match status" value="2"/>
</dbReference>
<evidence type="ECO:0000256" key="5">
    <source>
        <dbReference type="ARBA" id="ARBA00023014"/>
    </source>
</evidence>
<protein>
    <recommendedName>
        <fullName evidence="6">Glycolate oxidase iron-sulfur subunit</fullName>
        <ecNumber evidence="6">1.1.99.14</ecNumber>
    </recommendedName>
</protein>
<evidence type="ECO:0000256" key="4">
    <source>
        <dbReference type="ARBA" id="ARBA00023004"/>
    </source>
</evidence>
<dbReference type="AlphaFoldDB" id="A0A1W1V762"/>
<dbReference type="GO" id="GO:0051539">
    <property type="term" value="F:4 iron, 4 sulfur cluster binding"/>
    <property type="evidence" value="ECO:0007669"/>
    <property type="project" value="UniProtKB-UniRule"/>
</dbReference>
<keyword evidence="1 6" id="KW-0004">4Fe-4S</keyword>
<dbReference type="InterPro" id="IPR017896">
    <property type="entry name" value="4Fe4S_Fe-S-bd"/>
</dbReference>
<keyword evidence="3" id="KW-0677">Repeat</keyword>
<evidence type="ECO:0000313" key="8">
    <source>
        <dbReference type="EMBL" id="SMB89269.1"/>
    </source>
</evidence>
<sequence>MVKALRDMLEDVVRCNKCGFCQEVCPTYKATGEEFSLARGRNRLIRLSLEGTFDLIHNPEINHHIYSCLLCGACVNACPSSVITDTLVKAARAEITRAKGQPFPIRLALRGVLAKQRRLSLGAKALRFYQRSGARWLARHTGFLKLLGALGKAEGLLPDIPGYTLRERLPQILKPPARPRHRVAYFAGCLINNFFPAIGEATLRVLQHNDCEVVVPSTNCCGIPHEAYGDLEMLLNLAKENLETFKQHQVDAIVTDCASCAHGLHNYAKLLEDDPHYRDLAREVADKVQDAVAFLAALGIKKEMGSLEITVTYHDPCHAVRGLKVRKEPREILRAIPGVSFVEMNEADWCCGGAGSYNVTHYEISQRILERKMKNFKLTGAQYLATSCPACLLQLAHGLNVYGLPGKTIHVMQLLDQAYQKALK</sequence>
<gene>
    <name evidence="8" type="ORF">SAMN00808754_0122</name>
</gene>
<dbReference type="GO" id="GO:0019154">
    <property type="term" value="F:glycolate dehydrogenase activity"/>
    <property type="evidence" value="ECO:0007669"/>
    <property type="project" value="UniProtKB-EC"/>
</dbReference>
<evidence type="ECO:0000256" key="6">
    <source>
        <dbReference type="PIRNR" id="PIRNR000139"/>
    </source>
</evidence>
<dbReference type="Proteomes" id="UP000192569">
    <property type="component" value="Chromosome I"/>
</dbReference>
<dbReference type="GO" id="GO:0046872">
    <property type="term" value="F:metal ion binding"/>
    <property type="evidence" value="ECO:0007669"/>
    <property type="project" value="UniProtKB-UniRule"/>
</dbReference>
<dbReference type="EMBL" id="LT838272">
    <property type="protein sequence ID" value="SMB89269.1"/>
    <property type="molecule type" value="Genomic_DNA"/>
</dbReference>
<dbReference type="PANTHER" id="PTHR32479">
    <property type="entry name" value="GLYCOLATE OXIDASE IRON-SULFUR SUBUNIT"/>
    <property type="match status" value="1"/>
</dbReference>
<dbReference type="Gene3D" id="1.10.1060.10">
    <property type="entry name" value="Alpha-helical ferredoxin"/>
    <property type="match status" value="1"/>
</dbReference>
<evidence type="ECO:0000256" key="1">
    <source>
        <dbReference type="ARBA" id="ARBA00022485"/>
    </source>
</evidence>
<evidence type="ECO:0000256" key="3">
    <source>
        <dbReference type="ARBA" id="ARBA00022737"/>
    </source>
</evidence>
<comment type="cofactor">
    <cofactor evidence="6">
        <name>[4Fe-4S] cluster</name>
        <dbReference type="ChEBI" id="CHEBI:49883"/>
    </cofactor>
    <text evidence="6">Binds 2 [4Fe-4S] clusters.</text>
</comment>